<reference evidence="3" key="1">
    <citation type="submission" date="2022-06" db="EMBL/GenBank/DDBJ databases">
        <authorList>
            <person name="Ping M."/>
        </authorList>
    </citation>
    <scope>NUCLEOTIDE SEQUENCE</scope>
    <source>
        <strain evidence="3">JCM11759T</strain>
    </source>
</reference>
<protein>
    <submittedName>
        <fullName evidence="3">Peptidoglycan-binding protein</fullName>
    </submittedName>
</protein>
<name>A0ABY5DIW9_9ACTN</name>
<dbReference type="Pfam" id="PF01471">
    <property type="entry name" value="PG_binding_1"/>
    <property type="match status" value="1"/>
</dbReference>
<gene>
    <name evidence="3" type="ORF">NE857_04355</name>
</gene>
<keyword evidence="4" id="KW-1185">Reference proteome</keyword>
<proteinExistence type="predicted"/>
<dbReference type="EMBL" id="CP099837">
    <property type="protein sequence ID" value="USY23141.1"/>
    <property type="molecule type" value="Genomic_DNA"/>
</dbReference>
<dbReference type="Gene3D" id="1.10.101.10">
    <property type="entry name" value="PGBD-like superfamily/PGBD"/>
    <property type="match status" value="1"/>
</dbReference>
<dbReference type="Proteomes" id="UP001055940">
    <property type="component" value="Chromosome"/>
</dbReference>
<dbReference type="SUPFAM" id="SSF47090">
    <property type="entry name" value="PGBD-like"/>
    <property type="match status" value="1"/>
</dbReference>
<dbReference type="InterPro" id="IPR036366">
    <property type="entry name" value="PGBDSf"/>
</dbReference>
<feature type="domain" description="Peptidoglycan binding-like" evidence="2">
    <location>
        <begin position="4"/>
        <end position="44"/>
    </location>
</feature>
<dbReference type="InterPro" id="IPR002477">
    <property type="entry name" value="Peptidoglycan-bd-like"/>
</dbReference>
<organism evidence="3 4">
    <name type="scientific">Nocardiopsis exhalans</name>
    <dbReference type="NCBI Taxonomy" id="163604"/>
    <lineage>
        <taxon>Bacteria</taxon>
        <taxon>Bacillati</taxon>
        <taxon>Actinomycetota</taxon>
        <taxon>Actinomycetes</taxon>
        <taxon>Streptosporangiales</taxon>
        <taxon>Nocardiopsidaceae</taxon>
        <taxon>Nocardiopsis</taxon>
    </lineage>
</organism>
<evidence type="ECO:0000256" key="1">
    <source>
        <dbReference type="SAM" id="MobiDB-lite"/>
    </source>
</evidence>
<evidence type="ECO:0000313" key="3">
    <source>
        <dbReference type="EMBL" id="USY23141.1"/>
    </source>
</evidence>
<accession>A0ABY5DIW9</accession>
<evidence type="ECO:0000259" key="2">
    <source>
        <dbReference type="Pfam" id="PF01471"/>
    </source>
</evidence>
<feature type="region of interest" description="Disordered" evidence="1">
    <location>
        <begin position="36"/>
        <end position="65"/>
    </location>
</feature>
<evidence type="ECO:0000313" key="4">
    <source>
        <dbReference type="Proteomes" id="UP001055940"/>
    </source>
</evidence>
<dbReference type="InterPro" id="IPR036365">
    <property type="entry name" value="PGBD-like_sf"/>
</dbReference>
<sequence length="65" mass="7201">MLFDFGYLDVVHAVEHFDERLTAAVKDYQTAKGLTADGVVGPRTGHGRADPTIMNPSTPDRTERR</sequence>